<evidence type="ECO:0000256" key="2">
    <source>
        <dbReference type="ARBA" id="ARBA00022553"/>
    </source>
</evidence>
<feature type="transmembrane region" description="Helical" evidence="9">
    <location>
        <begin position="292"/>
        <end position="311"/>
    </location>
</feature>
<keyword evidence="5 9" id="KW-0812">Transmembrane</keyword>
<evidence type="ECO:0000313" key="10">
    <source>
        <dbReference type="EMBL" id="MDI6450936.1"/>
    </source>
</evidence>
<keyword evidence="4" id="KW-0288">FMN</keyword>
<keyword evidence="11" id="KW-1185">Reference proteome</keyword>
<evidence type="ECO:0000256" key="1">
    <source>
        <dbReference type="ARBA" id="ARBA00022448"/>
    </source>
</evidence>
<reference evidence="10" key="1">
    <citation type="submission" date="2023-05" db="EMBL/GenBank/DDBJ databases">
        <title>Anaerotaeda fermentans gen. nov., sp. nov., a novel anaerobic planctomycete of the new family within the order Sedimentisphaerales isolated from Taman Peninsula, Russia.</title>
        <authorList>
            <person name="Khomyakova M.A."/>
            <person name="Merkel A.Y."/>
            <person name="Slobodkin A.I."/>
        </authorList>
    </citation>
    <scope>NUCLEOTIDE SEQUENCE</scope>
    <source>
        <strain evidence="10">M17dextr</strain>
    </source>
</reference>
<feature type="transmembrane region" description="Helical" evidence="9">
    <location>
        <begin position="237"/>
        <end position="257"/>
    </location>
</feature>
<name>A0AAW6TZ07_9BACT</name>
<dbReference type="AlphaFoldDB" id="A0AAW6TZ07"/>
<dbReference type="Pfam" id="PF03116">
    <property type="entry name" value="NQR2_RnfD_RnfE"/>
    <property type="match status" value="1"/>
</dbReference>
<accession>A0AAW6TZ07</accession>
<protein>
    <submittedName>
        <fullName evidence="10">RnfABCDGE type electron transport complex subunit D</fullName>
    </submittedName>
</protein>
<feature type="transmembrane region" description="Helical" evidence="9">
    <location>
        <begin position="116"/>
        <end position="135"/>
    </location>
</feature>
<dbReference type="GO" id="GO:0022900">
    <property type="term" value="P:electron transport chain"/>
    <property type="evidence" value="ECO:0007669"/>
    <property type="project" value="InterPro"/>
</dbReference>
<evidence type="ECO:0000256" key="9">
    <source>
        <dbReference type="SAM" id="Phobius"/>
    </source>
</evidence>
<dbReference type="InterPro" id="IPR011303">
    <property type="entry name" value="RnfD_bac"/>
</dbReference>
<dbReference type="PANTHER" id="PTHR30578">
    <property type="entry name" value="ELECTRON TRANSPORT COMPLEX PROTEIN RNFD"/>
    <property type="match status" value="1"/>
</dbReference>
<evidence type="ECO:0000256" key="5">
    <source>
        <dbReference type="ARBA" id="ARBA00022692"/>
    </source>
</evidence>
<dbReference type="GO" id="GO:0055085">
    <property type="term" value="P:transmembrane transport"/>
    <property type="evidence" value="ECO:0007669"/>
    <property type="project" value="InterPro"/>
</dbReference>
<dbReference type="NCBIfam" id="TIGR01946">
    <property type="entry name" value="rnfD"/>
    <property type="match status" value="1"/>
</dbReference>
<keyword evidence="1" id="KW-0813">Transport</keyword>
<evidence type="ECO:0000256" key="7">
    <source>
        <dbReference type="ARBA" id="ARBA00022989"/>
    </source>
</evidence>
<dbReference type="InterPro" id="IPR004338">
    <property type="entry name" value="NqrB/RnfD"/>
</dbReference>
<feature type="transmembrane region" description="Helical" evidence="9">
    <location>
        <begin position="16"/>
        <end position="34"/>
    </location>
</feature>
<proteinExistence type="predicted"/>
<keyword evidence="3" id="KW-0285">Flavoprotein</keyword>
<organism evidence="10 11">
    <name type="scientific">Anaerobaca lacustris</name>
    <dbReference type="NCBI Taxonomy" id="3044600"/>
    <lineage>
        <taxon>Bacteria</taxon>
        <taxon>Pseudomonadati</taxon>
        <taxon>Planctomycetota</taxon>
        <taxon>Phycisphaerae</taxon>
        <taxon>Sedimentisphaerales</taxon>
        <taxon>Anaerobacaceae</taxon>
        <taxon>Anaerobaca</taxon>
    </lineage>
</organism>
<evidence type="ECO:0000313" key="11">
    <source>
        <dbReference type="Proteomes" id="UP001431776"/>
    </source>
</evidence>
<keyword evidence="8 9" id="KW-0472">Membrane</keyword>
<dbReference type="EMBL" id="JASCXX010000026">
    <property type="protein sequence ID" value="MDI6450936.1"/>
    <property type="molecule type" value="Genomic_DNA"/>
</dbReference>
<evidence type="ECO:0000256" key="6">
    <source>
        <dbReference type="ARBA" id="ARBA00022967"/>
    </source>
</evidence>
<feature type="transmembrane region" description="Helical" evidence="9">
    <location>
        <begin position="209"/>
        <end position="230"/>
    </location>
</feature>
<keyword evidence="6" id="KW-1278">Translocase</keyword>
<feature type="transmembrane region" description="Helical" evidence="9">
    <location>
        <begin position="317"/>
        <end position="336"/>
    </location>
</feature>
<dbReference type="PANTHER" id="PTHR30578:SF1">
    <property type="entry name" value="NA(+)-TRANSLOCATING NADH-QUINONE REDUCTASE SUBUNIT B"/>
    <property type="match status" value="1"/>
</dbReference>
<dbReference type="Proteomes" id="UP001431776">
    <property type="component" value="Unassembled WGS sequence"/>
</dbReference>
<keyword evidence="2" id="KW-0597">Phosphoprotein</keyword>
<dbReference type="RefSeq" id="WP_349246343.1">
    <property type="nucleotide sequence ID" value="NZ_JASCXX010000026.1"/>
</dbReference>
<feature type="transmembrane region" description="Helical" evidence="9">
    <location>
        <begin position="64"/>
        <end position="80"/>
    </location>
</feature>
<evidence type="ECO:0000256" key="8">
    <source>
        <dbReference type="ARBA" id="ARBA00023136"/>
    </source>
</evidence>
<evidence type="ECO:0000256" key="3">
    <source>
        <dbReference type="ARBA" id="ARBA00022630"/>
    </source>
</evidence>
<comment type="caution">
    <text evidence="10">The sequence shown here is derived from an EMBL/GenBank/DDBJ whole genome shotgun (WGS) entry which is preliminary data.</text>
</comment>
<keyword evidence="7 9" id="KW-1133">Transmembrane helix</keyword>
<dbReference type="GO" id="GO:0005886">
    <property type="term" value="C:plasma membrane"/>
    <property type="evidence" value="ECO:0007669"/>
    <property type="project" value="TreeGrafter"/>
</dbReference>
<feature type="transmembrane region" description="Helical" evidence="9">
    <location>
        <begin position="263"/>
        <end position="280"/>
    </location>
</feature>
<feature type="transmembrane region" description="Helical" evidence="9">
    <location>
        <begin position="40"/>
        <end position="57"/>
    </location>
</feature>
<feature type="transmembrane region" description="Helical" evidence="9">
    <location>
        <begin position="86"/>
        <end position="104"/>
    </location>
</feature>
<gene>
    <name evidence="10" type="ORF">QJ522_17885</name>
</gene>
<evidence type="ECO:0000256" key="4">
    <source>
        <dbReference type="ARBA" id="ARBA00022643"/>
    </source>
</evidence>
<sequence length="349" mass="37281">MAEERKLKRILLKQPAIRRVLLALLPCVAGAVYFFGWRSLFLIVWAGVVGFVVEWIFARRRKEPVSEAVFVTTTLFALVMPPTVSWHVLTIGVVFAVMFAKEIFGGFGRNIFNPALAGRCFVYVCFPVALTATWAPAADGLTGALNVWTTASGPDAITGATPLANLKAGKIVLSSDSSATSQIPVDIDEGTTVELRRSALFRALALGRISGTMGVTSALLITIGGLYLFWTKTANRTIIVTLIVTYAALSQTLHSLGVAPVPAAWTAVLGGGFLFGAFFMATDPVSAPKTNLARIIYAIIIGVCTVVIRNFSIFNGGLMFSILIGNMFAPILDYAVRARQSAKKAGKGA</sequence>